<dbReference type="HOGENOM" id="CLU_251628_0_0_1"/>
<gene>
    <name evidence="2" type="ORF">NERG_00917</name>
</gene>
<name>H8ZBG8_NEMA1</name>
<keyword evidence="1" id="KW-0732">Signal</keyword>
<evidence type="ECO:0000256" key="1">
    <source>
        <dbReference type="SAM" id="SignalP"/>
    </source>
</evidence>
<feature type="signal peptide" evidence="1">
    <location>
        <begin position="1"/>
        <end position="23"/>
    </location>
</feature>
<evidence type="ECO:0000313" key="2">
    <source>
        <dbReference type="EMBL" id="EHY66221.1"/>
    </source>
</evidence>
<organism evidence="2">
    <name type="scientific">Nematocida ausubeli (strain ATCC PRA-371 / ERTm2)</name>
    <name type="common">Nematode killer fungus</name>
    <dbReference type="NCBI Taxonomy" id="1913371"/>
    <lineage>
        <taxon>Eukaryota</taxon>
        <taxon>Fungi</taxon>
        <taxon>Fungi incertae sedis</taxon>
        <taxon>Microsporidia</taxon>
        <taxon>Nematocida</taxon>
    </lineage>
</organism>
<dbReference type="EMBL" id="JH604634">
    <property type="protein sequence ID" value="EHY66221.1"/>
    <property type="molecule type" value="Genomic_DNA"/>
</dbReference>
<protein>
    <submittedName>
        <fullName evidence="2">Uncharacterized protein</fullName>
    </submittedName>
</protein>
<accession>H8ZBG8</accession>
<feature type="chain" id="PRO_5003618162" evidence="1">
    <location>
        <begin position="24"/>
        <end position="1445"/>
    </location>
</feature>
<dbReference type="Proteomes" id="UP000005622">
    <property type="component" value="Unassembled WGS sequence"/>
</dbReference>
<proteinExistence type="predicted"/>
<reference evidence="2" key="1">
    <citation type="submission" date="2011-03" db="EMBL/GenBank/DDBJ databases">
        <title>The Genome Sequence of Nematocida sp1 strain ERTm2.</title>
        <authorList>
            <consortium name="The Broad Institute Genome Sequencing Platform"/>
            <consortium name="The Broad Institute Genome Sequencing Center for Infectious Disease"/>
            <person name="Cuomo C."/>
            <person name="Troemel E."/>
            <person name="Young S.K."/>
            <person name="Zeng Q."/>
            <person name="Gargeya S."/>
            <person name="Fitzgerald M."/>
            <person name="Haas B."/>
            <person name="Abouelleil A."/>
            <person name="Alvarado L."/>
            <person name="Arachchi H.M."/>
            <person name="Berlin A."/>
            <person name="Brown A."/>
            <person name="Chapman S.B."/>
            <person name="Chen Z."/>
            <person name="Dunbar C."/>
            <person name="Freedman E."/>
            <person name="Gearin G."/>
            <person name="Gellesch M."/>
            <person name="Goldberg J."/>
            <person name="Griggs A."/>
            <person name="Gujja S."/>
            <person name="Heilman E.R."/>
            <person name="Heiman D."/>
            <person name="Howarth C."/>
            <person name="Larson L."/>
            <person name="Lui A."/>
            <person name="MacDonald P.J.P."/>
            <person name="Mehta T."/>
            <person name="Montmayeur A."/>
            <person name="Murphy C."/>
            <person name="Neiman D."/>
            <person name="Pearson M."/>
            <person name="Priest M."/>
            <person name="Roberts A."/>
            <person name="Saif S."/>
            <person name="Shea T."/>
            <person name="Shenoy N."/>
            <person name="Sisk P."/>
            <person name="Stolte C."/>
            <person name="Sykes S."/>
            <person name="White J."/>
            <person name="Yandava C."/>
            <person name="Wortman J."/>
            <person name="Nusbaum C."/>
            <person name="Birren B."/>
        </authorList>
    </citation>
    <scope>NUCLEOTIDE SEQUENCE</scope>
    <source>
        <strain evidence="2">ERTm2</strain>
    </source>
</reference>
<sequence length="1445" mass="164807">MKRRQSAWIKVFLMLSNLLDIRTSREPTNNNPARFPMNQNNIHIQRPNIADSSHITMINNPPYTAMTNIPDTLSDLNLFGKTIIISGPYKVMTSSVVIITGDSTIITGYNTIIHGNNRIVDGNTVITGNSTIMYDNITVTGNSTVITGNKTILTGDTIIIPRTLQDTAEMTYNRIIRGSGLVIDLNHTVTTGNTSIIQENTLYSERNMLYDGENTLYNQNMSSAINNGENMLYDGNMLYDENTLYDGNNFSENTLYGENASSAINNSENALYSENTLYGENANNLDNQDTVIPGDNNLQDENIPSVILNTPVSNITRKSTNYNGTSNPNDLYTNVFTESENVAGRSDKDASIYSWIYNLHNEKRVPEDIPKSSESTSPNNTSLNTAEYSSHFEYTPDLVMNSVEDSSETSSSADIYSSFIKSMTPEQRKVFHEAIDRLVSDIDSDVPMSQTDDVINEVFEINENNDIIDQDEQKTSDNEHIIVISEDGSVITDNTEVGEVEVHTPEYKSSEESVEIIEAMAVPSIENNRKKIEVNLFNYRSIGYPDENKFTNAHYHHLRKSSGFHSRKDKKDIISSLMKERANIWDLLFHVPTACKVSRFMVLYRLSHPSNADAVNNYLKSYDLTAYSGVFVDLHQYIAQTISTNHLHRGWNCSPQVIRVESVQAAEMSTEYTKDAEILTDDVDMESIDGAKAKLINTWKIIKKRQKCAKNFREPIRTRRSIKNSEDESAVEETIKKRQKRTKNLEEPIKKRRSIKSSEELEVSLPTKLNNSQKTERNNSACLKNTKDNISSGTETEIETLYDIYMRRSLNAFWYANSLEIMNSSKKCLERSKCVDIILQENISLILALPEIYQDLYNISKDAIDAAKEQFAKKNIKAESNLVIVEYLMHKVQTNIVGMEATYEKVKKIHIHGVSIMKLNRQLIYNVVYNAFMLFYANSGYLQRLRVERFEKELEGIDEQKKQKFFSSNCYNFRSPDKKKVSILLGALGDRKLENSGNSYYSLTYKLLGKNAIVSQKYLICEYWFRLQSAAKNKCSTKPKIDRIKAAYKDHVLNRIEITHAMHYHVQIVDNFLHRVETIHLPFYVHKSGETTELIPVHTVACIIAHLKKVFKITNEKVHGGIYPFKYNRKKETWSMVTGTTVPNTNPVSDMLKTVEELNQEGFDIIFYHIQNIHAENLTFAVFLGPGEKSGRDSPKTRIPLFLPQLMVSAAPLGPYSANFDLSRRNFVSGFSNLKPVEFIHINDRFAEYTHSSCSLMKNYYSDFMVQNIYGPFEDNECFAMGIRQYEVNGKKLIRWETKQQNSSEEYSNYMFSFKTGAPQADNSKRETVERFLKVIQGKHALLDMVYYGISVQMLSEKESKESGLIMCKTLRDFLKDRIKVVFSQDPSEIIKLLNNSPVLHCPDANSGVITIKTVNHTMSKLGLHLGIWNIFLQNCRAMPSQNME</sequence>